<evidence type="ECO:0000313" key="1">
    <source>
        <dbReference type="EMBL" id="CAB4580437.1"/>
    </source>
</evidence>
<reference evidence="1" key="1">
    <citation type="submission" date="2020-05" db="EMBL/GenBank/DDBJ databases">
        <authorList>
            <person name="Chiriac C."/>
            <person name="Salcher M."/>
            <person name="Ghai R."/>
            <person name="Kavagutti S V."/>
        </authorList>
    </citation>
    <scope>NUCLEOTIDE SEQUENCE</scope>
</reference>
<dbReference type="EMBL" id="CAEZTZ010000020">
    <property type="protein sequence ID" value="CAB4580437.1"/>
    <property type="molecule type" value="Genomic_DNA"/>
</dbReference>
<gene>
    <name evidence="1" type="ORF">UFOPK1767_00277</name>
    <name evidence="2" type="ORF">UFOPK3364_00412</name>
</gene>
<protein>
    <submittedName>
        <fullName evidence="1">Unannotated protein</fullName>
    </submittedName>
</protein>
<proteinExistence type="predicted"/>
<organism evidence="1">
    <name type="scientific">freshwater metagenome</name>
    <dbReference type="NCBI Taxonomy" id="449393"/>
    <lineage>
        <taxon>unclassified sequences</taxon>
        <taxon>metagenomes</taxon>
        <taxon>ecological metagenomes</taxon>
    </lineage>
</organism>
<sequence>MANFFDLDVSFDGDEPDLSKIPAEQLEKAVAELPDALQSVARGLLIEKRTMSDVSQDLGIRQGELVTRLHRAMLSISMSLMNGGRPH</sequence>
<dbReference type="InterPro" id="IPR013324">
    <property type="entry name" value="RNA_pol_sigma_r3/r4-like"/>
</dbReference>
<dbReference type="SUPFAM" id="SSF88659">
    <property type="entry name" value="Sigma3 and sigma4 domains of RNA polymerase sigma factors"/>
    <property type="match status" value="1"/>
</dbReference>
<dbReference type="AlphaFoldDB" id="A0A6J6EWT7"/>
<dbReference type="Gene3D" id="1.10.10.10">
    <property type="entry name" value="Winged helix-like DNA-binding domain superfamily/Winged helix DNA-binding domain"/>
    <property type="match status" value="1"/>
</dbReference>
<dbReference type="EMBL" id="CAFBLO010000026">
    <property type="protein sequence ID" value="CAB4864153.1"/>
    <property type="molecule type" value="Genomic_DNA"/>
</dbReference>
<accession>A0A6J6EWT7</accession>
<name>A0A6J6EWT7_9ZZZZ</name>
<dbReference type="InterPro" id="IPR036388">
    <property type="entry name" value="WH-like_DNA-bd_sf"/>
</dbReference>
<evidence type="ECO:0000313" key="2">
    <source>
        <dbReference type="EMBL" id="CAB4864153.1"/>
    </source>
</evidence>